<proteinExistence type="predicted"/>
<gene>
    <name evidence="1" type="ORF">EYF80_000126</name>
</gene>
<reference evidence="1 2" key="1">
    <citation type="submission" date="2019-03" db="EMBL/GenBank/DDBJ databases">
        <title>First draft genome of Liparis tanakae, snailfish: a comprehensive survey of snailfish specific genes.</title>
        <authorList>
            <person name="Kim W."/>
            <person name="Song I."/>
            <person name="Jeong J.-H."/>
            <person name="Kim D."/>
            <person name="Kim S."/>
            <person name="Ryu S."/>
            <person name="Song J.Y."/>
            <person name="Lee S.K."/>
        </authorList>
    </citation>
    <scope>NUCLEOTIDE SEQUENCE [LARGE SCALE GENOMIC DNA]</scope>
    <source>
        <tissue evidence="1">Muscle</tissue>
    </source>
</reference>
<keyword evidence="2" id="KW-1185">Reference proteome</keyword>
<accession>A0A4Z2JI84</accession>
<protein>
    <submittedName>
        <fullName evidence="1">Uncharacterized protein</fullName>
    </submittedName>
</protein>
<evidence type="ECO:0000313" key="2">
    <source>
        <dbReference type="Proteomes" id="UP000314294"/>
    </source>
</evidence>
<dbReference type="AlphaFoldDB" id="A0A4Z2JI84"/>
<dbReference type="Proteomes" id="UP000314294">
    <property type="component" value="Unassembled WGS sequence"/>
</dbReference>
<evidence type="ECO:0000313" key="1">
    <source>
        <dbReference type="EMBL" id="TNN89523.1"/>
    </source>
</evidence>
<comment type="caution">
    <text evidence="1">The sequence shown here is derived from an EMBL/GenBank/DDBJ whole genome shotgun (WGS) entry which is preliminary data.</text>
</comment>
<dbReference type="EMBL" id="SRLO01000001">
    <property type="protein sequence ID" value="TNN89523.1"/>
    <property type="molecule type" value="Genomic_DNA"/>
</dbReference>
<name>A0A4Z2JI84_9TELE</name>
<organism evidence="1 2">
    <name type="scientific">Liparis tanakae</name>
    <name type="common">Tanaka's snailfish</name>
    <dbReference type="NCBI Taxonomy" id="230148"/>
    <lineage>
        <taxon>Eukaryota</taxon>
        <taxon>Metazoa</taxon>
        <taxon>Chordata</taxon>
        <taxon>Craniata</taxon>
        <taxon>Vertebrata</taxon>
        <taxon>Euteleostomi</taxon>
        <taxon>Actinopterygii</taxon>
        <taxon>Neopterygii</taxon>
        <taxon>Teleostei</taxon>
        <taxon>Neoteleostei</taxon>
        <taxon>Acanthomorphata</taxon>
        <taxon>Eupercaria</taxon>
        <taxon>Perciformes</taxon>
        <taxon>Cottioidei</taxon>
        <taxon>Cottales</taxon>
        <taxon>Liparidae</taxon>
        <taxon>Liparis</taxon>
    </lineage>
</organism>
<sequence>MPVKGLSCRAWMHLCGTTTEKPPKALNSSSSPLPPSLHLHCYHHQLLSPSPLCSVFPSCTGELFRMNCCQLKACYSFDDKKTSAN</sequence>